<name>A0A9F5MS09_PYTBI</name>
<dbReference type="OrthoDB" id="6145717at2759"/>
<sequence>MTKTDRNVAHSIENLDAGVANEYISESTENINNTIYEEDYLTNKGISKEFKQQIKITCEKTANNHLKSEMDSVLLQAINTVFHDGGLDKYDDTSKAEKTSPKHSMDCIPSSKNTGVNIHIDENINNLLLIRTLSTENSATDINEMPSKYFDKYSSKLKEVNTNKVLLLDPENIYESEIGDMKVNKVAKDKQKRFHTSKANSKQFIEFFNEEKVLLTERKKSLNTVMRKITVEESTKKSHSLLMKTTEDLINRNGRLSFDVPVMDEKTEYLNLSSVCEDGVQIMPFFLKESPLSQEVRTAQSSRKIDEAINMHIDVRQETPGKKVFKCFGTVKLYENKLQLLPFPLCRSVSACSSGIADSLNTGTINPIPERNPSEEWNAIAKSFYDPSFPTERVSQLKILQSRPYNTILPKLEQNGENCIHLQERGIGEYSAKIMAQKTAISFLCKIINVVPPSQRCLNAILLSKWSCFKFQNIRNGISKRLVTTEILSQPQMKSIQLLLSEVNTATVKGRLQSADEKDWNSQNVFMNTQISKTEKLLYLEKLCQSRKRKYEYLEKAVTSGKTEM</sequence>
<dbReference type="KEGG" id="pbi:112540495"/>
<reference evidence="3" key="1">
    <citation type="submission" date="2025-08" db="UniProtKB">
        <authorList>
            <consortium name="RefSeq"/>
        </authorList>
    </citation>
    <scope>IDENTIFICATION</scope>
    <source>
        <tissue evidence="3">Liver</tissue>
    </source>
</reference>
<keyword evidence="2" id="KW-1185">Reference proteome</keyword>
<dbReference type="Pfam" id="PF15818">
    <property type="entry name" value="CCDC73"/>
    <property type="match status" value="1"/>
</dbReference>
<feature type="compositionally biased region" description="Basic and acidic residues" evidence="1">
    <location>
        <begin position="89"/>
        <end position="105"/>
    </location>
</feature>
<dbReference type="AlphaFoldDB" id="A0A9F5MS09"/>
<evidence type="ECO:0000256" key="1">
    <source>
        <dbReference type="SAM" id="MobiDB-lite"/>
    </source>
</evidence>
<protein>
    <submittedName>
        <fullName evidence="3">Coiled-coil domain-containing protein 73-like</fullName>
    </submittedName>
</protein>
<feature type="region of interest" description="Disordered" evidence="1">
    <location>
        <begin position="89"/>
        <end position="108"/>
    </location>
</feature>
<dbReference type="Proteomes" id="UP000695026">
    <property type="component" value="Unplaced"/>
</dbReference>
<dbReference type="RefSeq" id="XP_025021681.1">
    <property type="nucleotide sequence ID" value="XM_025165913.1"/>
</dbReference>
<proteinExistence type="predicted"/>
<evidence type="ECO:0000313" key="2">
    <source>
        <dbReference type="Proteomes" id="UP000695026"/>
    </source>
</evidence>
<gene>
    <name evidence="3" type="primary">LOC112540495</name>
</gene>
<dbReference type="InterPro" id="IPR031650">
    <property type="entry name" value="CCDC73"/>
</dbReference>
<dbReference type="PANTHER" id="PTHR28660">
    <property type="entry name" value="COILED-COIL DOMAIN-CONTAINING PROTEIN 73"/>
    <property type="match status" value="1"/>
</dbReference>
<evidence type="ECO:0000313" key="3">
    <source>
        <dbReference type="RefSeq" id="XP_025021681.1"/>
    </source>
</evidence>
<organism evidence="2 3">
    <name type="scientific">Python bivittatus</name>
    <name type="common">Burmese python</name>
    <name type="synonym">Python molurus bivittatus</name>
    <dbReference type="NCBI Taxonomy" id="176946"/>
    <lineage>
        <taxon>Eukaryota</taxon>
        <taxon>Metazoa</taxon>
        <taxon>Chordata</taxon>
        <taxon>Craniata</taxon>
        <taxon>Vertebrata</taxon>
        <taxon>Euteleostomi</taxon>
        <taxon>Lepidosauria</taxon>
        <taxon>Squamata</taxon>
        <taxon>Bifurcata</taxon>
        <taxon>Unidentata</taxon>
        <taxon>Episquamata</taxon>
        <taxon>Toxicofera</taxon>
        <taxon>Serpentes</taxon>
        <taxon>Henophidia</taxon>
        <taxon>Pythonidae</taxon>
        <taxon>Python</taxon>
    </lineage>
</organism>
<dbReference type="GeneID" id="112540495"/>
<dbReference type="PANTHER" id="PTHR28660:SF1">
    <property type="entry name" value="COILED-COIL DOMAIN-CONTAINING PROTEIN 73"/>
    <property type="match status" value="1"/>
</dbReference>
<accession>A0A9F5MS09</accession>